<dbReference type="SUPFAM" id="SSF54637">
    <property type="entry name" value="Thioesterase/thiol ester dehydrase-isomerase"/>
    <property type="match status" value="1"/>
</dbReference>
<evidence type="ECO:0000313" key="5">
    <source>
        <dbReference type="Proteomes" id="UP000183417"/>
    </source>
</evidence>
<dbReference type="Pfam" id="PF00501">
    <property type="entry name" value="AMP-binding"/>
    <property type="match status" value="1"/>
</dbReference>
<sequence>MTATKSEQGLALAWVALAQVALPQSRDAGHVVARPQDAPVTHAQWVDAVRAWCAAFQRVQGAEVALYCGNPLTFAAALWGAWHAGKTPVLASDLHAHTLSALLPQVAACAGELPQALVPDAAGADGVVLQPLDMHKARVVLFTSGSTGVPERIEKRLSQLDAEVQALQAVFGAGMAQGPHVQVLSTVAHHHIYGLLFRILWPLAAGRTMGTHLAHYPEDLVQPLQQAPRSLLVSSPAMLGRLPAHLDWSQAMERLGGVFSSGGPLAESAAQHTLQLLGHSPTEVFGSSETGGIAWRRRAEHGESWQALPGVELRLSDNGLLAVRSRHLPDAQLWWETADRALPGTDGLGFVLQGRADRIVKIAEKRVSLTAMERVLETHGDVRQARAVVLEQPLGVSGMAGGAPQRVGMVVELSEAGWQALQQQGRRGMGQALRLLLQPCVDRVALPRHWRYVERMPMNAQGKTTHHSLLTLFNPVIPLPAWQERSAQRATAQLLVQPRLRVLEGHFPEASLVPGVAQLHWVVSLATQAFGLEHGFADAQLLKFQQPILPGDTVQMQLQWQPEKGWLQFELSSARGVHASGRLLERRP</sequence>
<keyword evidence="4" id="KW-0436">Ligase</keyword>
<dbReference type="Gene3D" id="3.30.300.30">
    <property type="match status" value="1"/>
</dbReference>
<dbReference type="Gene3D" id="3.10.129.10">
    <property type="entry name" value="Hotdog Thioesterase"/>
    <property type="match status" value="1"/>
</dbReference>
<protein>
    <submittedName>
        <fullName evidence="4">Acyl-coenzyme A synthetase/AMP-(Fatty) acid ligase</fullName>
    </submittedName>
</protein>
<comment type="similarity">
    <text evidence="1">Belongs to the ATP-dependent AMP-binding enzyme family.</text>
</comment>
<name>A0A1H3TLX8_9BURK</name>
<reference evidence="4 5" key="1">
    <citation type="submission" date="2016-10" db="EMBL/GenBank/DDBJ databases">
        <authorList>
            <person name="de Groot N.N."/>
        </authorList>
    </citation>
    <scope>NUCLEOTIDE SEQUENCE [LARGE SCALE GENOMIC DNA]</scope>
    <source>
        <strain evidence="4 5">LMG 24775</strain>
    </source>
</reference>
<evidence type="ECO:0000259" key="2">
    <source>
        <dbReference type="Pfam" id="PF00501"/>
    </source>
</evidence>
<dbReference type="PANTHER" id="PTHR43201">
    <property type="entry name" value="ACYL-COA SYNTHETASE"/>
    <property type="match status" value="1"/>
</dbReference>
<dbReference type="RefSeq" id="WP_074923620.1">
    <property type="nucleotide sequence ID" value="NZ_CP141274.1"/>
</dbReference>
<dbReference type="GO" id="GO:0031956">
    <property type="term" value="F:medium-chain fatty acid-CoA ligase activity"/>
    <property type="evidence" value="ECO:0007669"/>
    <property type="project" value="TreeGrafter"/>
</dbReference>
<feature type="domain" description="ApeI dehydratase-like" evidence="3">
    <location>
        <begin position="484"/>
        <end position="582"/>
    </location>
</feature>
<dbReference type="SUPFAM" id="SSF56801">
    <property type="entry name" value="Acetyl-CoA synthetase-like"/>
    <property type="match status" value="1"/>
</dbReference>
<dbReference type="InterPro" id="IPR054545">
    <property type="entry name" value="ApeI-like"/>
</dbReference>
<dbReference type="InterPro" id="IPR000873">
    <property type="entry name" value="AMP-dep_synth/lig_dom"/>
</dbReference>
<evidence type="ECO:0000259" key="3">
    <source>
        <dbReference type="Pfam" id="PF22818"/>
    </source>
</evidence>
<accession>A0A1H3TLX8</accession>
<dbReference type="PANTHER" id="PTHR43201:SF8">
    <property type="entry name" value="ACYL-COA SYNTHETASE FAMILY MEMBER 3"/>
    <property type="match status" value="1"/>
</dbReference>
<dbReference type="Gene3D" id="3.40.50.12780">
    <property type="entry name" value="N-terminal domain of ligase-like"/>
    <property type="match status" value="1"/>
</dbReference>
<evidence type="ECO:0000313" key="4">
    <source>
        <dbReference type="EMBL" id="SDZ50878.1"/>
    </source>
</evidence>
<dbReference type="InterPro" id="IPR045851">
    <property type="entry name" value="AMP-bd_C_sf"/>
</dbReference>
<dbReference type="EMBL" id="FNPE01000030">
    <property type="protein sequence ID" value="SDZ50878.1"/>
    <property type="molecule type" value="Genomic_DNA"/>
</dbReference>
<gene>
    <name evidence="4" type="ORF">SAMN05421547_13028</name>
</gene>
<dbReference type="AlphaFoldDB" id="A0A1H3TLX8"/>
<dbReference type="GeneID" id="94692967"/>
<proteinExistence type="inferred from homology"/>
<dbReference type="InterPro" id="IPR042099">
    <property type="entry name" value="ANL_N_sf"/>
</dbReference>
<dbReference type="Pfam" id="PF22818">
    <property type="entry name" value="ApeI-like"/>
    <property type="match status" value="1"/>
</dbReference>
<organism evidence="4 5">
    <name type="scientific">Delftia lacustris</name>
    <dbReference type="NCBI Taxonomy" id="558537"/>
    <lineage>
        <taxon>Bacteria</taxon>
        <taxon>Pseudomonadati</taxon>
        <taxon>Pseudomonadota</taxon>
        <taxon>Betaproteobacteria</taxon>
        <taxon>Burkholderiales</taxon>
        <taxon>Comamonadaceae</taxon>
        <taxon>Delftia</taxon>
    </lineage>
</organism>
<dbReference type="GO" id="GO:0006631">
    <property type="term" value="P:fatty acid metabolic process"/>
    <property type="evidence" value="ECO:0007669"/>
    <property type="project" value="TreeGrafter"/>
</dbReference>
<dbReference type="Proteomes" id="UP000183417">
    <property type="component" value="Unassembled WGS sequence"/>
</dbReference>
<feature type="domain" description="AMP-dependent synthetase/ligase" evidence="2">
    <location>
        <begin position="127"/>
        <end position="317"/>
    </location>
</feature>
<dbReference type="InterPro" id="IPR029069">
    <property type="entry name" value="HotDog_dom_sf"/>
</dbReference>
<evidence type="ECO:0000256" key="1">
    <source>
        <dbReference type="ARBA" id="ARBA00006432"/>
    </source>
</evidence>